<name>A0A160DTU2_9GAMM</name>
<dbReference type="STRING" id="1300342.I596_1013"/>
<dbReference type="Proteomes" id="UP000076830">
    <property type="component" value="Chromosome"/>
</dbReference>
<gene>
    <name evidence="2" type="ORF">I596_1013</name>
</gene>
<reference evidence="2 3" key="1">
    <citation type="submission" date="2016-04" db="EMBL/GenBank/DDBJ databases">
        <title>Complete genome sequence of Dokdonella koreensis DS-123T.</title>
        <authorList>
            <person name="Kim J.F."/>
            <person name="Lee H."/>
            <person name="Kwak M.-J."/>
        </authorList>
    </citation>
    <scope>NUCLEOTIDE SEQUENCE [LARGE SCALE GENOMIC DNA]</scope>
    <source>
        <strain evidence="2 3">DS-123</strain>
    </source>
</reference>
<evidence type="ECO:0000313" key="3">
    <source>
        <dbReference type="Proteomes" id="UP000076830"/>
    </source>
</evidence>
<keyword evidence="1" id="KW-0732">Signal</keyword>
<sequence>MPRALVAAVAVLVAAGAQAGVGNGAILIDGGSLYLPATLAGVDVTVATGSLAGNGTVLGDVVLGAAGRLAPGPTAGAGTITARELRWAPDGSVRHRLGANDGDSDHTDLTGNLVRTGTGTYHFAFGDGAVLPTVGTTYTLVSFAGQVGFNVADFSYSYDGAAPGLGGQFSLTDTALLFHVTSLPVSLQSFGID</sequence>
<dbReference type="EMBL" id="CP015249">
    <property type="protein sequence ID" value="ANB17043.1"/>
    <property type="molecule type" value="Genomic_DNA"/>
</dbReference>
<keyword evidence="3" id="KW-1185">Reference proteome</keyword>
<dbReference type="AlphaFoldDB" id="A0A160DTU2"/>
<accession>A0A160DTU2</accession>
<evidence type="ECO:0000256" key="1">
    <source>
        <dbReference type="SAM" id="SignalP"/>
    </source>
</evidence>
<feature type="chain" id="PRO_5007813450" evidence="1">
    <location>
        <begin position="20"/>
        <end position="193"/>
    </location>
</feature>
<proteinExistence type="predicted"/>
<evidence type="ECO:0000313" key="2">
    <source>
        <dbReference type="EMBL" id="ANB17043.1"/>
    </source>
</evidence>
<dbReference type="KEGG" id="dko:I596_1013"/>
<organism evidence="2 3">
    <name type="scientific">Dokdonella koreensis DS-123</name>
    <dbReference type="NCBI Taxonomy" id="1300342"/>
    <lineage>
        <taxon>Bacteria</taxon>
        <taxon>Pseudomonadati</taxon>
        <taxon>Pseudomonadota</taxon>
        <taxon>Gammaproteobacteria</taxon>
        <taxon>Lysobacterales</taxon>
        <taxon>Rhodanobacteraceae</taxon>
        <taxon>Dokdonella</taxon>
    </lineage>
</organism>
<feature type="signal peptide" evidence="1">
    <location>
        <begin position="1"/>
        <end position="19"/>
    </location>
</feature>
<protein>
    <submittedName>
        <fullName evidence="2">Uncharacterized protein</fullName>
    </submittedName>
</protein>